<dbReference type="RefSeq" id="WP_047878440.1">
    <property type="nucleotide sequence ID" value="NZ_LDOT01000009.1"/>
</dbReference>
<dbReference type="CDD" id="cd05300">
    <property type="entry name" value="2-Hacid_dh_1"/>
    <property type="match status" value="1"/>
</dbReference>
<dbReference type="GO" id="GO:0016491">
    <property type="term" value="F:oxidoreductase activity"/>
    <property type="evidence" value="ECO:0007669"/>
    <property type="project" value="UniProtKB-KW"/>
</dbReference>
<name>A0A0J1H4D2_9GAMM</name>
<sequence length="304" mass="33777">MHNLMICTNDPHRYQQQIEALELPGMELTDDPRLATILLADPPAVANRLEDFPRLQWLQSTYAGIDTLTAPGLRRDYLLTNVRGCFGQLISEYVLGNMLALTRHLRDYHQLQMQHRWSPKPYRSLAGLTMLILGTGSIGNQLATAARALGLRSVGVNRSGQSSNAGGFDDIAKIDMLDRWLPFADIVVSTLPATPKTDDLLNAERLGLCQGALLFNVGRGNALCEEGLLQALASGAIHHAFLDVFKQEPLPQEHPFWQHPQITVTPHIAAVSFPEDVVDIFADNYSLLANNKPLRYLIDFNQGY</sequence>
<feature type="domain" description="D-isomer specific 2-hydroxyacid dehydrogenase NAD-binding" evidence="3">
    <location>
        <begin position="96"/>
        <end position="269"/>
    </location>
</feature>
<proteinExistence type="predicted"/>
<reference evidence="4 5" key="1">
    <citation type="submission" date="2015-05" db="EMBL/GenBank/DDBJ databases">
        <title>Photobacterium galathea sp. nov.</title>
        <authorList>
            <person name="Machado H."/>
            <person name="Gram L."/>
        </authorList>
    </citation>
    <scope>NUCLEOTIDE SEQUENCE [LARGE SCALE GENOMIC DNA]</scope>
    <source>
        <strain evidence="4 5">CGMCC 1.12159</strain>
    </source>
</reference>
<dbReference type="PATRIC" id="fig|1195763.3.peg.1810"/>
<evidence type="ECO:0000313" key="4">
    <source>
        <dbReference type="EMBL" id="KLV06648.1"/>
    </source>
</evidence>
<dbReference type="SUPFAM" id="SSF51735">
    <property type="entry name" value="NAD(P)-binding Rossmann-fold domains"/>
    <property type="match status" value="1"/>
</dbReference>
<dbReference type="OrthoDB" id="9787219at2"/>
<dbReference type="InterPro" id="IPR006140">
    <property type="entry name" value="D-isomer_DH_NAD-bd"/>
</dbReference>
<dbReference type="PANTHER" id="PTHR43333:SF1">
    <property type="entry name" value="D-ISOMER SPECIFIC 2-HYDROXYACID DEHYDROGENASE NAD-BINDING DOMAIN-CONTAINING PROTEIN"/>
    <property type="match status" value="1"/>
</dbReference>
<dbReference type="GO" id="GO:0051287">
    <property type="term" value="F:NAD binding"/>
    <property type="evidence" value="ECO:0007669"/>
    <property type="project" value="InterPro"/>
</dbReference>
<accession>A0A0J1H4D2</accession>
<dbReference type="STRING" id="1195763.ABT56_08505"/>
<dbReference type="FunFam" id="3.40.50.720:FF:000363">
    <property type="entry name" value="D-isomer specific 2-hydroxyacid dehydrogenase"/>
    <property type="match status" value="1"/>
</dbReference>
<protein>
    <submittedName>
        <fullName evidence="4">2-ketoacid reductase</fullName>
    </submittedName>
</protein>
<evidence type="ECO:0000259" key="3">
    <source>
        <dbReference type="Pfam" id="PF02826"/>
    </source>
</evidence>
<dbReference type="AlphaFoldDB" id="A0A0J1H4D2"/>
<gene>
    <name evidence="4" type="ORF">ABT56_08505</name>
</gene>
<dbReference type="EMBL" id="LDOT01000009">
    <property type="protein sequence ID" value="KLV06648.1"/>
    <property type="molecule type" value="Genomic_DNA"/>
</dbReference>
<dbReference type="SUPFAM" id="SSF52283">
    <property type="entry name" value="Formate/glycerate dehydrogenase catalytic domain-like"/>
    <property type="match status" value="1"/>
</dbReference>
<dbReference type="Proteomes" id="UP000036097">
    <property type="component" value="Unassembled WGS sequence"/>
</dbReference>
<keyword evidence="2" id="KW-0520">NAD</keyword>
<evidence type="ECO:0000256" key="1">
    <source>
        <dbReference type="ARBA" id="ARBA00023002"/>
    </source>
</evidence>
<evidence type="ECO:0000256" key="2">
    <source>
        <dbReference type="ARBA" id="ARBA00023027"/>
    </source>
</evidence>
<dbReference type="PANTHER" id="PTHR43333">
    <property type="entry name" value="2-HACID_DH_C DOMAIN-CONTAINING PROTEIN"/>
    <property type="match status" value="1"/>
</dbReference>
<organism evidence="4 5">
    <name type="scientific">Photobacterium aquae</name>
    <dbReference type="NCBI Taxonomy" id="1195763"/>
    <lineage>
        <taxon>Bacteria</taxon>
        <taxon>Pseudomonadati</taxon>
        <taxon>Pseudomonadota</taxon>
        <taxon>Gammaproteobacteria</taxon>
        <taxon>Vibrionales</taxon>
        <taxon>Vibrionaceae</taxon>
        <taxon>Photobacterium</taxon>
    </lineage>
</organism>
<evidence type="ECO:0000313" key="5">
    <source>
        <dbReference type="Proteomes" id="UP000036097"/>
    </source>
</evidence>
<dbReference type="Pfam" id="PF02826">
    <property type="entry name" value="2-Hacid_dh_C"/>
    <property type="match status" value="1"/>
</dbReference>
<dbReference type="InterPro" id="IPR036291">
    <property type="entry name" value="NAD(P)-bd_dom_sf"/>
</dbReference>
<keyword evidence="1" id="KW-0560">Oxidoreductase</keyword>
<keyword evidence="5" id="KW-1185">Reference proteome</keyword>
<dbReference type="Gene3D" id="3.40.50.720">
    <property type="entry name" value="NAD(P)-binding Rossmann-like Domain"/>
    <property type="match status" value="2"/>
</dbReference>
<comment type="caution">
    <text evidence="4">The sequence shown here is derived from an EMBL/GenBank/DDBJ whole genome shotgun (WGS) entry which is preliminary data.</text>
</comment>